<organism evidence="3 4">
    <name type="scientific">Panacibacter microcysteis</name>
    <dbReference type="NCBI Taxonomy" id="2793269"/>
    <lineage>
        <taxon>Bacteria</taxon>
        <taxon>Pseudomonadati</taxon>
        <taxon>Bacteroidota</taxon>
        <taxon>Chitinophagia</taxon>
        <taxon>Chitinophagales</taxon>
        <taxon>Chitinophagaceae</taxon>
        <taxon>Panacibacter</taxon>
    </lineage>
</organism>
<dbReference type="AlphaFoldDB" id="A0A931GZ51"/>
<dbReference type="GO" id="GO:0046872">
    <property type="term" value="F:metal ion binding"/>
    <property type="evidence" value="ECO:0007669"/>
    <property type="project" value="InterPro"/>
</dbReference>
<proteinExistence type="predicted"/>
<dbReference type="Pfam" id="PF00403">
    <property type="entry name" value="HMA"/>
    <property type="match status" value="1"/>
</dbReference>
<evidence type="ECO:0000313" key="3">
    <source>
        <dbReference type="EMBL" id="MBG9378032.1"/>
    </source>
</evidence>
<comment type="caution">
    <text evidence="3">The sequence shown here is derived from an EMBL/GenBank/DDBJ whole genome shotgun (WGS) entry which is preliminary data.</text>
</comment>
<feature type="chain" id="PRO_5037963555" evidence="1">
    <location>
        <begin position="20"/>
        <end position="181"/>
    </location>
</feature>
<dbReference type="EMBL" id="JADWYR010000002">
    <property type="protein sequence ID" value="MBG9378032.1"/>
    <property type="molecule type" value="Genomic_DNA"/>
</dbReference>
<sequence length="181" mass="20051">MKRLMFLCVLFFTTQLVNAQVKEANLVASGLTCSMCSKAIYEALKNISTVENVKANIKESSYNIVFKNGANADPDAIKKAVEDAGFFVAKLQLKIKFNDVTVKNDEHITAAGLNLHFLDIREQQLNGEKLITVVDKNFEPAKEFKKYAQFTSMKCLTTGKAESCCADGKIAAGERIYHVTI</sequence>
<dbReference type="PROSITE" id="PS50846">
    <property type="entry name" value="HMA_2"/>
    <property type="match status" value="1"/>
</dbReference>
<reference evidence="3" key="1">
    <citation type="submission" date="2020-11" db="EMBL/GenBank/DDBJ databases">
        <title>Bacterial whole genome sequence for Panacibacter sp. DH6.</title>
        <authorList>
            <person name="Le V."/>
            <person name="Ko S."/>
            <person name="Ahn C.-Y."/>
            <person name="Oh H.-M."/>
        </authorList>
    </citation>
    <scope>NUCLEOTIDE SEQUENCE</scope>
    <source>
        <strain evidence="3">DH6</strain>
    </source>
</reference>
<dbReference type="CDD" id="cd00371">
    <property type="entry name" value="HMA"/>
    <property type="match status" value="1"/>
</dbReference>
<keyword evidence="4" id="KW-1185">Reference proteome</keyword>
<dbReference type="Proteomes" id="UP000628448">
    <property type="component" value="Unassembled WGS sequence"/>
</dbReference>
<dbReference type="RefSeq" id="WP_196992089.1">
    <property type="nucleotide sequence ID" value="NZ_JADWYR010000002.1"/>
</dbReference>
<dbReference type="InterPro" id="IPR006121">
    <property type="entry name" value="HMA_dom"/>
</dbReference>
<evidence type="ECO:0000256" key="1">
    <source>
        <dbReference type="SAM" id="SignalP"/>
    </source>
</evidence>
<gene>
    <name evidence="3" type="ORF">I5907_17465</name>
</gene>
<feature type="signal peptide" evidence="1">
    <location>
        <begin position="1"/>
        <end position="19"/>
    </location>
</feature>
<evidence type="ECO:0000313" key="4">
    <source>
        <dbReference type="Proteomes" id="UP000628448"/>
    </source>
</evidence>
<protein>
    <submittedName>
        <fullName evidence="3">Heavy-metal-associated domain-containing protein</fullName>
    </submittedName>
</protein>
<feature type="domain" description="HMA" evidence="2">
    <location>
        <begin position="22"/>
        <end position="89"/>
    </location>
</feature>
<evidence type="ECO:0000259" key="2">
    <source>
        <dbReference type="PROSITE" id="PS50846"/>
    </source>
</evidence>
<dbReference type="SUPFAM" id="SSF55008">
    <property type="entry name" value="HMA, heavy metal-associated domain"/>
    <property type="match status" value="1"/>
</dbReference>
<dbReference type="Gene3D" id="3.30.70.100">
    <property type="match status" value="1"/>
</dbReference>
<keyword evidence="1" id="KW-0732">Signal</keyword>
<accession>A0A931GZ51</accession>
<name>A0A931GZ51_9BACT</name>
<dbReference type="InterPro" id="IPR036163">
    <property type="entry name" value="HMA_dom_sf"/>
</dbReference>